<dbReference type="PANTHER" id="PTHR32448">
    <property type="entry name" value="OS08G0158400 PROTEIN"/>
    <property type="match status" value="1"/>
</dbReference>
<evidence type="ECO:0000256" key="3">
    <source>
        <dbReference type="ARBA" id="ARBA00022630"/>
    </source>
</evidence>
<dbReference type="GO" id="GO:0071949">
    <property type="term" value="F:FAD binding"/>
    <property type="evidence" value="ECO:0007669"/>
    <property type="project" value="InterPro"/>
</dbReference>
<dbReference type="Pfam" id="PF08031">
    <property type="entry name" value="BBE"/>
    <property type="match status" value="1"/>
</dbReference>
<dbReference type="EMBL" id="JAIWQS010000019">
    <property type="protein sequence ID" value="KAJ8748111.1"/>
    <property type="molecule type" value="Genomic_DNA"/>
</dbReference>
<organism evidence="10 11">
    <name type="scientific">Erythroxylum novogranatense</name>
    <dbReference type="NCBI Taxonomy" id="1862640"/>
    <lineage>
        <taxon>Eukaryota</taxon>
        <taxon>Viridiplantae</taxon>
        <taxon>Streptophyta</taxon>
        <taxon>Embryophyta</taxon>
        <taxon>Tracheophyta</taxon>
        <taxon>Spermatophyta</taxon>
        <taxon>Magnoliopsida</taxon>
        <taxon>eudicotyledons</taxon>
        <taxon>Gunneridae</taxon>
        <taxon>Pentapetalae</taxon>
        <taxon>rosids</taxon>
        <taxon>fabids</taxon>
        <taxon>Malpighiales</taxon>
        <taxon>Erythroxylaceae</taxon>
        <taxon>Erythroxylum</taxon>
    </lineage>
</organism>
<protein>
    <recommendedName>
        <fullName evidence="9">FAD-binding PCMH-type domain-containing protein</fullName>
    </recommendedName>
</protein>
<evidence type="ECO:0000256" key="8">
    <source>
        <dbReference type="SAM" id="SignalP"/>
    </source>
</evidence>
<name>A0AAV8S7U5_9ROSI</name>
<evidence type="ECO:0000256" key="1">
    <source>
        <dbReference type="ARBA" id="ARBA00001974"/>
    </source>
</evidence>
<dbReference type="GO" id="GO:0016491">
    <property type="term" value="F:oxidoreductase activity"/>
    <property type="evidence" value="ECO:0007669"/>
    <property type="project" value="InterPro"/>
</dbReference>
<gene>
    <name evidence="10" type="ORF">K2173_012877</name>
</gene>
<dbReference type="InterPro" id="IPR016166">
    <property type="entry name" value="FAD-bd_PCMH"/>
</dbReference>
<evidence type="ECO:0000256" key="4">
    <source>
        <dbReference type="ARBA" id="ARBA00022729"/>
    </source>
</evidence>
<keyword evidence="7" id="KW-0325">Glycoprotein</keyword>
<feature type="signal peptide" evidence="8">
    <location>
        <begin position="1"/>
        <end position="26"/>
    </location>
</feature>
<accession>A0AAV8S7U5</accession>
<feature type="chain" id="PRO_5043709474" description="FAD-binding PCMH-type domain-containing protein" evidence="8">
    <location>
        <begin position="27"/>
        <end position="530"/>
    </location>
</feature>
<comment type="similarity">
    <text evidence="2">Belongs to the oxygen-dependent FAD-linked oxidoreductase family.</text>
</comment>
<reference evidence="10 11" key="1">
    <citation type="submission" date="2021-09" db="EMBL/GenBank/DDBJ databases">
        <title>Genomic insights and catalytic innovation underlie evolution of tropane alkaloids biosynthesis.</title>
        <authorList>
            <person name="Wang Y.-J."/>
            <person name="Tian T."/>
            <person name="Huang J.-P."/>
            <person name="Huang S.-X."/>
        </authorList>
    </citation>
    <scope>NUCLEOTIDE SEQUENCE [LARGE SCALE GENOMIC DNA]</scope>
    <source>
        <strain evidence="10">KIB-2018</strain>
        <tissue evidence="10">Leaf</tissue>
    </source>
</reference>
<sequence>MSSDLSSSLLSFLLLLLLSFPLITSGSPHYQFIQCLLQRSGDPTTISKLIYTPNNASYSSVLEYTLQDLRFNITSTPKPLVIVTPTNVSHIQAVVLCARENGLHLRIRSGGHDYEGLSYVSVLPFAILDMINMTAINIDVASKSAWVQAGATIGELYYQLVTTDRTLAFPAGVCGSVGIGGHLSGGGYGSLVRKYGVGADHIIDAHIVDVNGRLLDRASMGEDVFWAIRGGGGNTYGVVVAWKVNLVSVPSNVTVFLVQRSLEQNATKLVYRWQTVANQITEDLYILGVMGKTNSSQTGSTSVNITFYGNYQGGVDDLLQLMEERFPELGLVREDCTEMSWQESNLFFTGFPANSSSQLLRSRTIFRKRSKSKSDYVKEPIPEAVLDKLWNMFYQVEVGFLYLAPYGGVMNRIPESSIPYSHRAGILYQIGYFTNWDEDSSIVANKHINWMRNVYRYMGPYVSKNPRSAYINYRDLDVGVNNLYNTSYEKASIWGRKYFGDNFDRLVRVKTKVDPSNFFRNEQSVPPALS</sequence>
<dbReference type="PROSITE" id="PS51387">
    <property type="entry name" value="FAD_PCMH"/>
    <property type="match status" value="1"/>
</dbReference>
<comment type="cofactor">
    <cofactor evidence="1">
        <name>FAD</name>
        <dbReference type="ChEBI" id="CHEBI:57692"/>
    </cofactor>
</comment>
<keyword evidence="4 8" id="KW-0732">Signal</keyword>
<keyword evidence="3" id="KW-0285">Flavoprotein</keyword>
<dbReference type="InterPro" id="IPR016167">
    <property type="entry name" value="FAD-bd_PCMH_sub1"/>
</dbReference>
<dbReference type="Gene3D" id="3.30.43.10">
    <property type="entry name" value="Uridine Diphospho-n-acetylenolpyruvylglucosamine Reductase, domain 2"/>
    <property type="match status" value="1"/>
</dbReference>
<evidence type="ECO:0000256" key="5">
    <source>
        <dbReference type="ARBA" id="ARBA00022827"/>
    </source>
</evidence>
<evidence type="ECO:0000313" key="11">
    <source>
        <dbReference type="Proteomes" id="UP001159364"/>
    </source>
</evidence>
<dbReference type="Gene3D" id="3.30.465.10">
    <property type="match status" value="1"/>
</dbReference>
<evidence type="ECO:0000256" key="2">
    <source>
        <dbReference type="ARBA" id="ARBA00005466"/>
    </source>
</evidence>
<dbReference type="Proteomes" id="UP001159364">
    <property type="component" value="Unassembled WGS sequence"/>
</dbReference>
<feature type="domain" description="FAD-binding PCMH-type" evidence="9">
    <location>
        <begin position="75"/>
        <end position="249"/>
    </location>
</feature>
<dbReference type="GO" id="GO:1901696">
    <property type="term" value="P:cannabinoid biosynthetic process"/>
    <property type="evidence" value="ECO:0007669"/>
    <property type="project" value="UniProtKB-ARBA"/>
</dbReference>
<dbReference type="AlphaFoldDB" id="A0AAV8S7U5"/>
<keyword evidence="6" id="KW-1015">Disulfide bond</keyword>
<dbReference type="InterPro" id="IPR036318">
    <property type="entry name" value="FAD-bd_PCMH-like_sf"/>
</dbReference>
<comment type="caution">
    <text evidence="10">The sequence shown here is derived from an EMBL/GenBank/DDBJ whole genome shotgun (WGS) entry which is preliminary data.</text>
</comment>
<dbReference type="SUPFAM" id="SSF56176">
    <property type="entry name" value="FAD-binding/transporter-associated domain-like"/>
    <property type="match status" value="1"/>
</dbReference>
<dbReference type="Pfam" id="PF01565">
    <property type="entry name" value="FAD_binding_4"/>
    <property type="match status" value="1"/>
</dbReference>
<dbReference type="InterPro" id="IPR006094">
    <property type="entry name" value="Oxid_FAD_bind_N"/>
</dbReference>
<dbReference type="InterPro" id="IPR012951">
    <property type="entry name" value="BBE"/>
</dbReference>
<evidence type="ECO:0000313" key="10">
    <source>
        <dbReference type="EMBL" id="KAJ8748111.1"/>
    </source>
</evidence>
<dbReference type="InterPro" id="IPR016169">
    <property type="entry name" value="FAD-bd_PCMH_sub2"/>
</dbReference>
<keyword evidence="11" id="KW-1185">Reference proteome</keyword>
<evidence type="ECO:0000256" key="7">
    <source>
        <dbReference type="ARBA" id="ARBA00023180"/>
    </source>
</evidence>
<evidence type="ECO:0000256" key="6">
    <source>
        <dbReference type="ARBA" id="ARBA00023157"/>
    </source>
</evidence>
<proteinExistence type="inferred from homology"/>
<evidence type="ECO:0000259" key="9">
    <source>
        <dbReference type="PROSITE" id="PS51387"/>
    </source>
</evidence>
<dbReference type="FunFam" id="3.30.43.10:FF:000004">
    <property type="entry name" value="Berberine bridge enzyme-like 15"/>
    <property type="match status" value="1"/>
</dbReference>
<dbReference type="Gene3D" id="3.40.462.20">
    <property type="match status" value="1"/>
</dbReference>
<keyword evidence="5" id="KW-0274">FAD</keyword>